<organism evidence="1 2">
    <name type="scientific">Candidatus Enterousia intestinigallinarum</name>
    <dbReference type="NCBI Taxonomy" id="2840790"/>
    <lineage>
        <taxon>Bacteria</taxon>
        <taxon>Pseudomonadati</taxon>
        <taxon>Pseudomonadota</taxon>
        <taxon>Alphaproteobacteria</taxon>
        <taxon>Candidatus Enterousia</taxon>
    </lineage>
</organism>
<dbReference type="Proteomes" id="UP000886742">
    <property type="component" value="Unassembled WGS sequence"/>
</dbReference>
<dbReference type="AlphaFoldDB" id="A0A9D1FFK4"/>
<evidence type="ECO:0000313" key="1">
    <source>
        <dbReference type="EMBL" id="HIS70670.1"/>
    </source>
</evidence>
<accession>A0A9D1FFK4</accession>
<name>A0A9D1FFK4_9PROT</name>
<dbReference type="EMBL" id="DVJI01000008">
    <property type="protein sequence ID" value="HIS70670.1"/>
    <property type="molecule type" value="Genomic_DNA"/>
</dbReference>
<sequence>MMELKTFIEQTIKDICQGVLAAKKGYRDDQSLVAPRQLGVPAKPDNMTKIHFELVVEASESTNNGGGGGINVMSILLAGGKIENSESIKNTNKIVFDIPFAPQYLEGKD</sequence>
<gene>
    <name evidence="1" type="ORF">IAD02_01630</name>
</gene>
<evidence type="ECO:0000313" key="2">
    <source>
        <dbReference type="Proteomes" id="UP000886742"/>
    </source>
</evidence>
<protein>
    <submittedName>
        <fullName evidence="1">Uncharacterized protein</fullName>
    </submittedName>
</protein>
<reference evidence="1" key="1">
    <citation type="submission" date="2020-10" db="EMBL/GenBank/DDBJ databases">
        <authorList>
            <person name="Gilroy R."/>
        </authorList>
    </citation>
    <scope>NUCLEOTIDE SEQUENCE</scope>
    <source>
        <strain evidence="1">ChiGjej3B3-5194</strain>
    </source>
</reference>
<proteinExistence type="predicted"/>
<comment type="caution">
    <text evidence="1">The sequence shown here is derived from an EMBL/GenBank/DDBJ whole genome shotgun (WGS) entry which is preliminary data.</text>
</comment>
<reference evidence="1" key="2">
    <citation type="journal article" date="2021" name="PeerJ">
        <title>Extensive microbial diversity within the chicken gut microbiome revealed by metagenomics and culture.</title>
        <authorList>
            <person name="Gilroy R."/>
            <person name="Ravi A."/>
            <person name="Getino M."/>
            <person name="Pursley I."/>
            <person name="Horton D.L."/>
            <person name="Alikhan N.F."/>
            <person name="Baker D."/>
            <person name="Gharbi K."/>
            <person name="Hall N."/>
            <person name="Watson M."/>
            <person name="Adriaenssens E.M."/>
            <person name="Foster-Nyarko E."/>
            <person name="Jarju S."/>
            <person name="Secka A."/>
            <person name="Antonio M."/>
            <person name="Oren A."/>
            <person name="Chaudhuri R.R."/>
            <person name="La Ragione R."/>
            <person name="Hildebrand F."/>
            <person name="Pallen M.J."/>
        </authorList>
    </citation>
    <scope>NUCLEOTIDE SEQUENCE</scope>
    <source>
        <strain evidence="1">ChiGjej3B3-5194</strain>
    </source>
</reference>